<protein>
    <recommendedName>
        <fullName evidence="4">Outer membrane protein beta-barrel domain-containing protein</fullName>
    </recommendedName>
</protein>
<reference evidence="2 3" key="1">
    <citation type="journal article" date="2016" name="PLoS ONE">
        <title>Complete Genome Sequence and Comparative Genomics of a Novel Myxobacterium Myxococcus hansupus.</title>
        <authorList>
            <person name="Sharma G."/>
            <person name="Narwani T."/>
            <person name="Subramanian S."/>
        </authorList>
    </citation>
    <scope>NUCLEOTIDE SEQUENCE [LARGE SCALE GENOMIC DNA]</scope>
    <source>
        <strain evidence="3">mixupus</strain>
    </source>
</reference>
<dbReference type="eggNOG" id="ENOG50334EI">
    <property type="taxonomic scope" value="Bacteria"/>
</dbReference>
<dbReference type="PATRIC" id="fig|1297742.4.peg.849"/>
<dbReference type="KEGG" id="mym:A176_000834"/>
<evidence type="ECO:0000313" key="2">
    <source>
        <dbReference type="EMBL" id="AKQ63922.1"/>
    </source>
</evidence>
<dbReference type="Proteomes" id="UP000009026">
    <property type="component" value="Chromosome"/>
</dbReference>
<evidence type="ECO:0000313" key="3">
    <source>
        <dbReference type="Proteomes" id="UP000009026"/>
    </source>
</evidence>
<evidence type="ECO:0008006" key="4">
    <source>
        <dbReference type="Google" id="ProtNLM"/>
    </source>
</evidence>
<dbReference type="OrthoDB" id="7064115at2"/>
<proteinExistence type="predicted"/>
<organism evidence="2 3">
    <name type="scientific">Pseudomyxococcus hansupus</name>
    <dbReference type="NCBI Taxonomy" id="1297742"/>
    <lineage>
        <taxon>Bacteria</taxon>
        <taxon>Pseudomonadati</taxon>
        <taxon>Myxococcota</taxon>
        <taxon>Myxococcia</taxon>
        <taxon>Myxococcales</taxon>
        <taxon>Cystobacterineae</taxon>
        <taxon>Myxococcaceae</taxon>
        <taxon>Pseudomyxococcus</taxon>
    </lineage>
</organism>
<keyword evidence="3" id="KW-1185">Reference proteome</keyword>
<evidence type="ECO:0000256" key="1">
    <source>
        <dbReference type="SAM" id="SignalP"/>
    </source>
</evidence>
<dbReference type="SUPFAM" id="SSF103515">
    <property type="entry name" value="Autotransporter"/>
    <property type="match status" value="1"/>
</dbReference>
<feature type="signal peptide" evidence="1">
    <location>
        <begin position="1"/>
        <end position="33"/>
    </location>
</feature>
<sequence>MHRAPKAFRTIASTSPARTLAAACLLAAGTAHAGPTVELETDPVALFLRGGSGHVALAFDHVRFNLGVFGARVPKFFHGNDDWTQSTLGMSAKLDYFGSDVRGLFAGLELNVTRNRYTLDETGQHVVGADVAVGPRIGYRFAVTDHLYITPWVGVSYSVFQDAVEVDGREFETSRFGFFPTVHLGYRF</sequence>
<dbReference type="AlphaFoldDB" id="A0A0H4X7T7"/>
<dbReference type="EMBL" id="CP012109">
    <property type="protein sequence ID" value="AKQ63922.1"/>
    <property type="molecule type" value="Genomic_DNA"/>
</dbReference>
<dbReference type="InterPro" id="IPR036709">
    <property type="entry name" value="Autotransporte_beta_dom_sf"/>
</dbReference>
<dbReference type="RefSeq" id="WP_002635892.1">
    <property type="nucleotide sequence ID" value="NZ_CP012109.1"/>
</dbReference>
<gene>
    <name evidence="2" type="ORF">A176_000834</name>
</gene>
<accession>A0A0H4X7T7</accession>
<feature type="chain" id="PRO_5005212436" description="Outer membrane protein beta-barrel domain-containing protein" evidence="1">
    <location>
        <begin position="34"/>
        <end position="188"/>
    </location>
</feature>
<name>A0A0H4X7T7_9BACT</name>
<keyword evidence="1" id="KW-0732">Signal</keyword>